<organism evidence="1 2">
    <name type="scientific">Perkinsus olseni</name>
    <name type="common">Perkinsus atlanticus</name>
    <dbReference type="NCBI Taxonomy" id="32597"/>
    <lineage>
        <taxon>Eukaryota</taxon>
        <taxon>Sar</taxon>
        <taxon>Alveolata</taxon>
        <taxon>Perkinsozoa</taxon>
        <taxon>Perkinsea</taxon>
        <taxon>Perkinsida</taxon>
        <taxon>Perkinsidae</taxon>
        <taxon>Perkinsus</taxon>
    </lineage>
</organism>
<protein>
    <submittedName>
        <fullName evidence="1">Uncharacterized protein</fullName>
    </submittedName>
</protein>
<proteinExistence type="predicted"/>
<feature type="non-terminal residue" evidence="1">
    <location>
        <position position="359"/>
    </location>
</feature>
<reference evidence="1 2" key="1">
    <citation type="submission" date="2020-04" db="EMBL/GenBank/DDBJ databases">
        <title>Perkinsus olseni comparative genomics.</title>
        <authorList>
            <person name="Bogema D.R."/>
        </authorList>
    </citation>
    <scope>NUCLEOTIDE SEQUENCE [LARGE SCALE GENOMIC DNA]</scope>
    <source>
        <strain evidence="1">ATCC PRA-205</strain>
    </source>
</reference>
<gene>
    <name evidence="1" type="ORF">FOZ62_010002</name>
</gene>
<dbReference type="AlphaFoldDB" id="A0A7J6TMY1"/>
<dbReference type="SUPFAM" id="SSF56672">
    <property type="entry name" value="DNA/RNA polymerases"/>
    <property type="match status" value="1"/>
</dbReference>
<dbReference type="Proteomes" id="UP000574390">
    <property type="component" value="Unassembled WGS sequence"/>
</dbReference>
<dbReference type="InterPro" id="IPR043502">
    <property type="entry name" value="DNA/RNA_pol_sf"/>
</dbReference>
<evidence type="ECO:0000313" key="1">
    <source>
        <dbReference type="EMBL" id="KAF4745776.1"/>
    </source>
</evidence>
<comment type="caution">
    <text evidence="1">The sequence shown here is derived from an EMBL/GenBank/DDBJ whole genome shotgun (WGS) entry which is preliminary data.</text>
</comment>
<name>A0A7J6TMY1_PEROL</name>
<dbReference type="EMBL" id="JABANM010006533">
    <property type="protein sequence ID" value="KAF4745776.1"/>
    <property type="molecule type" value="Genomic_DNA"/>
</dbReference>
<evidence type="ECO:0000313" key="2">
    <source>
        <dbReference type="Proteomes" id="UP000574390"/>
    </source>
</evidence>
<sequence>MRKLPYGKKEDFRKKIYEFVSYGFCTPTRAAGSDAQLEAYMESVRDDMDKGHVPTSSLTGRFIRAFCVHDPVSVSTPIRVVLDARPDNLFTHAFPVGERSSSSSLEGNLLYWRSGRYYFSMDISKAFLSLSIHPADRPYCGVQAAGCTLQFGAVYFGAGWAPRGLQESTEHLKGIWKDDLQGLPPRVRFLPDERRAVAPDLVPPAPPAPTKLPSPDDIDSLKLYLDDVVAAGSEPERLLVLRDFARYKFSRHGLHCNPLKDNHNLPSQDHPADDAKTSRHLGYSYLPASDELVMAYGTGRGSCSSTLPETTLTRAQAVSVLSALFDPVGLWSECSNGARLLLRKLAASKSCWSTPISAD</sequence>
<accession>A0A7J6TMY1</accession>